<evidence type="ECO:0000313" key="19">
    <source>
        <dbReference type="EMBL" id="BDG60599.1"/>
    </source>
</evidence>
<keyword evidence="8 15" id="KW-0489">Methyltransferase</keyword>
<dbReference type="AlphaFoldDB" id="A0AA35CJS2"/>
<evidence type="ECO:0000256" key="17">
    <source>
        <dbReference type="RuleBase" id="RU003464"/>
    </source>
</evidence>
<feature type="domain" description="tRNA methyltransferase TRMD/TRM10-type" evidence="18">
    <location>
        <begin position="1"/>
        <end position="240"/>
    </location>
</feature>
<sequence>MLIHLVTLHPDLCYGPLEESILGRAREKGLIDVRVVNLRAFGEGPHQVTDDYPYGGGQGLVLKPGPVYAAVEHAIRQGPFPEAVPAGGLTAPPAGRRPRILLMDPGGRRFSQEMARELAGEPHLIFVAGRYEGFDERVRRIVTDEVSLGDFVLTGGELPALVMIDAVCRLVPGVLGDERSAADDSYATGLLEGPQYTRPASFRGMEVPAVLRSGDHAAVARWRRREALRRTLLQRPDLLERARLDDDDRRMLAELRRELGLAGPRSSLL</sequence>
<feature type="binding site" evidence="15 16">
    <location>
        <begin position="148"/>
        <end position="153"/>
    </location>
    <ligand>
        <name>S-adenosyl-L-methionine</name>
        <dbReference type="ChEBI" id="CHEBI:59789"/>
    </ligand>
</feature>
<dbReference type="InterPro" id="IPR023148">
    <property type="entry name" value="tRNA_m1G_MeTrfase_C_sf"/>
</dbReference>
<evidence type="ECO:0000313" key="20">
    <source>
        <dbReference type="Proteomes" id="UP001163687"/>
    </source>
</evidence>
<dbReference type="InterPro" id="IPR029028">
    <property type="entry name" value="Alpha/beta_knot_MTases"/>
</dbReference>
<dbReference type="EC" id="2.1.1.228" evidence="5 15"/>
<evidence type="ECO:0000256" key="2">
    <source>
        <dbReference type="ARBA" id="ARBA00004496"/>
    </source>
</evidence>
<dbReference type="FunFam" id="1.10.1270.20:FF:000001">
    <property type="entry name" value="tRNA (guanine-N(1)-)-methyltransferase"/>
    <property type="match status" value="1"/>
</dbReference>
<evidence type="ECO:0000256" key="3">
    <source>
        <dbReference type="ARBA" id="ARBA00007630"/>
    </source>
</evidence>
<dbReference type="KEGG" id="cmic:caldi_16890"/>
<dbReference type="EMBL" id="AP025628">
    <property type="protein sequence ID" value="BDG60599.1"/>
    <property type="molecule type" value="Genomic_DNA"/>
</dbReference>
<keyword evidence="7 15" id="KW-0963">Cytoplasm</keyword>
<evidence type="ECO:0000256" key="15">
    <source>
        <dbReference type="HAMAP-Rule" id="MF_00605"/>
    </source>
</evidence>
<evidence type="ECO:0000256" key="7">
    <source>
        <dbReference type="ARBA" id="ARBA00022490"/>
    </source>
</evidence>
<evidence type="ECO:0000256" key="11">
    <source>
        <dbReference type="ARBA" id="ARBA00022694"/>
    </source>
</evidence>
<dbReference type="InterPro" id="IPR016009">
    <property type="entry name" value="tRNA_MeTrfase_TRMD/TRM10"/>
</dbReference>
<keyword evidence="11 15" id="KW-0819">tRNA processing</keyword>
<dbReference type="GO" id="GO:0002939">
    <property type="term" value="P:tRNA N1-guanine methylation"/>
    <property type="evidence" value="ECO:0007669"/>
    <property type="project" value="TreeGrafter"/>
</dbReference>
<dbReference type="Gene3D" id="3.40.1280.10">
    <property type="match status" value="1"/>
</dbReference>
<evidence type="ECO:0000256" key="1">
    <source>
        <dbReference type="ARBA" id="ARBA00002634"/>
    </source>
</evidence>
<evidence type="ECO:0000256" key="14">
    <source>
        <dbReference type="ARBA" id="ARBA00047783"/>
    </source>
</evidence>
<dbReference type="CDD" id="cd18080">
    <property type="entry name" value="TrmD-like"/>
    <property type="match status" value="1"/>
</dbReference>
<reference evidence="19" key="1">
    <citation type="submission" date="2022-03" db="EMBL/GenBank/DDBJ databases">
        <title>Complete genome sequence of Caldinitratiruptor microaerophilus.</title>
        <authorList>
            <person name="Mukaiyama R."/>
            <person name="Nishiyama T."/>
            <person name="Ueda K."/>
        </authorList>
    </citation>
    <scope>NUCLEOTIDE SEQUENCE</scope>
    <source>
        <strain evidence="19">JCM 16183</strain>
    </source>
</reference>
<name>A0AA35CJS2_9FIRM</name>
<dbReference type="HAMAP" id="MF_00605">
    <property type="entry name" value="TrmD"/>
    <property type="match status" value="1"/>
</dbReference>
<dbReference type="GO" id="GO:0005829">
    <property type="term" value="C:cytosol"/>
    <property type="evidence" value="ECO:0007669"/>
    <property type="project" value="TreeGrafter"/>
</dbReference>
<comment type="subcellular location">
    <subcellularLocation>
        <location evidence="2 15 17">Cytoplasm</location>
    </subcellularLocation>
</comment>
<keyword evidence="20" id="KW-1185">Reference proteome</keyword>
<dbReference type="Pfam" id="PF01746">
    <property type="entry name" value="tRNA_m1G_MT"/>
    <property type="match status" value="1"/>
</dbReference>
<evidence type="ECO:0000256" key="4">
    <source>
        <dbReference type="ARBA" id="ARBA00011738"/>
    </source>
</evidence>
<dbReference type="NCBIfam" id="TIGR00088">
    <property type="entry name" value="trmD"/>
    <property type="match status" value="1"/>
</dbReference>
<evidence type="ECO:0000256" key="6">
    <source>
        <dbReference type="ARBA" id="ARBA00014679"/>
    </source>
</evidence>
<dbReference type="SUPFAM" id="SSF75217">
    <property type="entry name" value="alpha/beta knot"/>
    <property type="match status" value="1"/>
</dbReference>
<evidence type="ECO:0000256" key="5">
    <source>
        <dbReference type="ARBA" id="ARBA00012807"/>
    </source>
</evidence>
<evidence type="ECO:0000256" key="12">
    <source>
        <dbReference type="ARBA" id="ARBA00029736"/>
    </source>
</evidence>
<organism evidence="19 20">
    <name type="scientific">Caldinitratiruptor microaerophilus</name>
    <dbReference type="NCBI Taxonomy" id="671077"/>
    <lineage>
        <taxon>Bacteria</taxon>
        <taxon>Bacillati</taxon>
        <taxon>Bacillota</taxon>
        <taxon>Clostridia</taxon>
        <taxon>Eubacteriales</taxon>
        <taxon>Symbiobacteriaceae</taxon>
        <taxon>Caldinitratiruptor</taxon>
    </lineage>
</organism>
<gene>
    <name evidence="15 19" type="primary">trmD</name>
    <name evidence="19" type="ORF">caldi_16890</name>
</gene>
<evidence type="ECO:0000256" key="10">
    <source>
        <dbReference type="ARBA" id="ARBA00022691"/>
    </source>
</evidence>
<dbReference type="PANTHER" id="PTHR46417">
    <property type="entry name" value="TRNA (GUANINE-N(1)-)-METHYLTRANSFERASE"/>
    <property type="match status" value="1"/>
</dbReference>
<comment type="subunit">
    <text evidence="4 15 17">Homodimer.</text>
</comment>
<dbReference type="NCBIfam" id="NF000648">
    <property type="entry name" value="PRK00026.1"/>
    <property type="match status" value="1"/>
</dbReference>
<dbReference type="RefSeq" id="WP_264844612.1">
    <property type="nucleotide sequence ID" value="NZ_AP025628.1"/>
</dbReference>
<keyword evidence="10 15" id="KW-0949">S-adenosyl-L-methionine</keyword>
<evidence type="ECO:0000256" key="16">
    <source>
        <dbReference type="PIRSR" id="PIRSR000386-1"/>
    </source>
</evidence>
<dbReference type="Proteomes" id="UP001163687">
    <property type="component" value="Chromosome"/>
</dbReference>
<dbReference type="InterPro" id="IPR029026">
    <property type="entry name" value="tRNA_m1G_MTases_N"/>
</dbReference>
<evidence type="ECO:0000256" key="13">
    <source>
        <dbReference type="ARBA" id="ARBA00033392"/>
    </source>
</evidence>
<feature type="binding site" evidence="15 16">
    <location>
        <position position="129"/>
    </location>
    <ligand>
        <name>S-adenosyl-L-methionine</name>
        <dbReference type="ChEBI" id="CHEBI:59789"/>
    </ligand>
</feature>
<comment type="similarity">
    <text evidence="3 15 17">Belongs to the RNA methyltransferase TrmD family.</text>
</comment>
<accession>A0AA35CJS2</accession>
<dbReference type="InterPro" id="IPR002649">
    <property type="entry name" value="tRNA_m1G_MeTrfase_TrmD"/>
</dbReference>
<proteinExistence type="inferred from homology"/>
<dbReference type="PIRSF" id="PIRSF000386">
    <property type="entry name" value="tRNA_mtase"/>
    <property type="match status" value="1"/>
</dbReference>
<evidence type="ECO:0000256" key="8">
    <source>
        <dbReference type="ARBA" id="ARBA00022603"/>
    </source>
</evidence>
<evidence type="ECO:0000259" key="18">
    <source>
        <dbReference type="Pfam" id="PF01746"/>
    </source>
</evidence>
<comment type="catalytic activity">
    <reaction evidence="14 15 17">
        <text>guanosine(37) in tRNA + S-adenosyl-L-methionine = N(1)-methylguanosine(37) in tRNA + S-adenosyl-L-homocysteine + H(+)</text>
        <dbReference type="Rhea" id="RHEA:36899"/>
        <dbReference type="Rhea" id="RHEA-COMP:10145"/>
        <dbReference type="Rhea" id="RHEA-COMP:10147"/>
        <dbReference type="ChEBI" id="CHEBI:15378"/>
        <dbReference type="ChEBI" id="CHEBI:57856"/>
        <dbReference type="ChEBI" id="CHEBI:59789"/>
        <dbReference type="ChEBI" id="CHEBI:73542"/>
        <dbReference type="ChEBI" id="CHEBI:74269"/>
        <dbReference type="EC" id="2.1.1.228"/>
    </reaction>
</comment>
<protein>
    <recommendedName>
        <fullName evidence="6 15">tRNA (guanine-N(1)-)-methyltransferase</fullName>
        <ecNumber evidence="5 15">2.1.1.228</ecNumber>
    </recommendedName>
    <alternativeName>
        <fullName evidence="12 15">M1G-methyltransferase</fullName>
    </alternativeName>
    <alternativeName>
        <fullName evidence="13 15">tRNA [GM37] methyltransferase</fullName>
    </alternativeName>
</protein>
<keyword evidence="9 15" id="KW-0808">Transferase</keyword>
<comment type="function">
    <text evidence="1 15 17">Specifically methylates guanosine-37 in various tRNAs.</text>
</comment>
<dbReference type="GO" id="GO:0052906">
    <property type="term" value="F:tRNA (guanine(37)-N1)-methyltransferase activity"/>
    <property type="evidence" value="ECO:0007669"/>
    <property type="project" value="UniProtKB-UniRule"/>
</dbReference>
<dbReference type="Gene3D" id="1.10.1270.20">
    <property type="entry name" value="tRNA(m1g37)methyltransferase, domain 2"/>
    <property type="match status" value="1"/>
</dbReference>
<dbReference type="PANTHER" id="PTHR46417:SF1">
    <property type="entry name" value="TRNA (GUANINE-N(1)-)-METHYLTRANSFERASE"/>
    <property type="match status" value="1"/>
</dbReference>
<evidence type="ECO:0000256" key="9">
    <source>
        <dbReference type="ARBA" id="ARBA00022679"/>
    </source>
</evidence>